<comment type="caution">
    <text evidence="1">The sequence shown here is derived from an EMBL/GenBank/DDBJ whole genome shotgun (WGS) entry which is preliminary data.</text>
</comment>
<dbReference type="Proteomes" id="UP001163321">
    <property type="component" value="Chromosome 10"/>
</dbReference>
<gene>
    <name evidence="1" type="ORF">PsorP6_015372</name>
</gene>
<evidence type="ECO:0000313" key="1">
    <source>
        <dbReference type="EMBL" id="KAI9920131.1"/>
    </source>
</evidence>
<evidence type="ECO:0000313" key="2">
    <source>
        <dbReference type="Proteomes" id="UP001163321"/>
    </source>
</evidence>
<keyword evidence="2" id="KW-1185">Reference proteome</keyword>
<protein>
    <submittedName>
        <fullName evidence="1">Uncharacterized protein</fullName>
    </submittedName>
</protein>
<accession>A0ACC0WQ66</accession>
<reference evidence="1 2" key="1">
    <citation type="journal article" date="2022" name="bioRxiv">
        <title>The genome of the oomycete Peronosclerospora sorghi, a cosmopolitan pathogen of maize and sorghum, is inflated with dispersed pseudogenes.</title>
        <authorList>
            <person name="Fletcher K."/>
            <person name="Martin F."/>
            <person name="Isakeit T."/>
            <person name="Cavanaugh K."/>
            <person name="Magill C."/>
            <person name="Michelmore R."/>
        </authorList>
    </citation>
    <scope>NUCLEOTIDE SEQUENCE [LARGE SCALE GENOMIC DNA]</scope>
    <source>
        <strain evidence="1">P6</strain>
    </source>
</reference>
<organism evidence="1 2">
    <name type="scientific">Peronosclerospora sorghi</name>
    <dbReference type="NCBI Taxonomy" id="230839"/>
    <lineage>
        <taxon>Eukaryota</taxon>
        <taxon>Sar</taxon>
        <taxon>Stramenopiles</taxon>
        <taxon>Oomycota</taxon>
        <taxon>Peronosporomycetes</taxon>
        <taxon>Peronosporales</taxon>
        <taxon>Peronosporaceae</taxon>
        <taxon>Peronosclerospora</taxon>
    </lineage>
</organism>
<name>A0ACC0WQ66_9STRA</name>
<proteinExistence type="predicted"/>
<sequence>MQLSPSYDRKREKRVHYSDVADYFTRAFWVSLKFLMKAICDLRVRRYLDRNAGYPTYTTRLVSPFTEKVRHLRDHIPDNVPCLIFDMKGLAKVESIS</sequence>
<dbReference type="EMBL" id="CM047589">
    <property type="protein sequence ID" value="KAI9920131.1"/>
    <property type="molecule type" value="Genomic_DNA"/>
</dbReference>